<feature type="domain" description="DUF4340" evidence="3">
    <location>
        <begin position="365"/>
        <end position="489"/>
    </location>
</feature>
<feature type="region of interest" description="Disordered" evidence="1">
    <location>
        <begin position="208"/>
        <end position="234"/>
    </location>
</feature>
<evidence type="ECO:0000259" key="3">
    <source>
        <dbReference type="Pfam" id="PF14238"/>
    </source>
</evidence>
<organism evidence="4 5">
    <name type="scientific">Blautia obeum</name>
    <dbReference type="NCBI Taxonomy" id="40520"/>
    <lineage>
        <taxon>Bacteria</taxon>
        <taxon>Bacillati</taxon>
        <taxon>Bacillota</taxon>
        <taxon>Clostridia</taxon>
        <taxon>Lachnospirales</taxon>
        <taxon>Lachnospiraceae</taxon>
        <taxon>Blautia</taxon>
    </lineage>
</organism>
<dbReference type="EMBL" id="CYZP01000018">
    <property type="protein sequence ID" value="CUO21309.1"/>
    <property type="molecule type" value="Genomic_DNA"/>
</dbReference>
<accession>A0A174DAK6</accession>
<keyword evidence="2" id="KW-0732">Signal</keyword>
<evidence type="ECO:0000256" key="1">
    <source>
        <dbReference type="SAM" id="MobiDB-lite"/>
    </source>
</evidence>
<reference evidence="4 5" key="1">
    <citation type="submission" date="2015-09" db="EMBL/GenBank/DDBJ databases">
        <authorList>
            <consortium name="Pathogen Informatics"/>
        </authorList>
    </citation>
    <scope>NUCLEOTIDE SEQUENCE [LARGE SCALE GENOMIC DNA]</scope>
    <source>
        <strain evidence="4 5">2789STDY5834861</strain>
    </source>
</reference>
<dbReference type="RefSeq" id="WP_025578452.1">
    <property type="nucleotide sequence ID" value="NZ_CYZP01000018.1"/>
</dbReference>
<feature type="compositionally biased region" description="Acidic residues" evidence="1">
    <location>
        <begin position="601"/>
        <end position="618"/>
    </location>
</feature>
<dbReference type="AlphaFoldDB" id="A0A174DAK6"/>
<evidence type="ECO:0000313" key="4">
    <source>
        <dbReference type="EMBL" id="CUO21309.1"/>
    </source>
</evidence>
<feature type="compositionally biased region" description="Basic and acidic residues" evidence="1">
    <location>
        <begin position="558"/>
        <end position="575"/>
    </location>
</feature>
<dbReference type="InterPro" id="IPR025641">
    <property type="entry name" value="DUF4340"/>
</dbReference>
<feature type="signal peptide" evidence="2">
    <location>
        <begin position="1"/>
        <end position="23"/>
    </location>
</feature>
<dbReference type="GeneID" id="75081261"/>
<feature type="region of interest" description="Disordered" evidence="1">
    <location>
        <begin position="278"/>
        <end position="368"/>
    </location>
</feature>
<protein>
    <recommendedName>
        <fullName evidence="3">DUF4340 domain-containing protein</fullName>
    </recommendedName>
</protein>
<name>A0A174DAK6_9FIRM</name>
<proteinExistence type="predicted"/>
<feature type="chain" id="PRO_5008019876" description="DUF4340 domain-containing protein" evidence="2">
    <location>
        <begin position="24"/>
        <end position="618"/>
    </location>
</feature>
<feature type="compositionally biased region" description="Acidic residues" evidence="1">
    <location>
        <begin position="278"/>
        <end position="291"/>
    </location>
</feature>
<dbReference type="Proteomes" id="UP000095645">
    <property type="component" value="Unassembled WGS sequence"/>
</dbReference>
<gene>
    <name evidence="4" type="ORF">ERS852476_02194</name>
</gene>
<feature type="compositionally biased region" description="Acidic residues" evidence="1">
    <location>
        <begin position="299"/>
        <end position="361"/>
    </location>
</feature>
<feature type="region of interest" description="Disordered" evidence="1">
    <location>
        <begin position="550"/>
        <end position="618"/>
    </location>
</feature>
<evidence type="ECO:0000256" key="2">
    <source>
        <dbReference type="SAM" id="SignalP"/>
    </source>
</evidence>
<sequence length="618" mass="68051">MKNKTVKMVLAVVVLGVCCGAYAGVKTYVAHQEQKESEEDSEESTTVFTASTDNIKSLDFMVDDTETTFEKDDDSWVKKDETDFPVNQTTLDSAASAIASVDSDRVLEDVDDLSEYGLDSPSNTIKIVTKSDEEDGDDITTTLYVGDENSSTSQYYVRKDDDEKTVYLIDSSCVEPFAKSLNDYAQMEDFPAISNTDTITKISVDGDNSYELSKDEDTSTWSVKGSEDEEKADSATVSSLVSSFGSMAYSSLADYKCDDKSKYGLDKPYATITVDYQEEVADDDTDEDTQDDTTASGETADEDASSVEENSDDAEQDTESDESVSETTDETSEAEDTDGEEAEDETSENSDSASDNEDSSEEETKMADKQLTILVGNETDDSSRYVMVNDSNEVYTMSTDTLSALTDKSEEDFWDMTVSYVSLNSLGSLKVNYQGSDYKVNVSRETSTDDDGNDTETVTYKLNGSDLDETTFTTFYNKLINMTAQKRLTDKYEPDGDAELTAIFTEEDGDTQEVAYYSYDTNYYAAVVDNKVYLVNKMNVKELFTAFESVVGTEEDSSDKTDSDEATTDDTKSDSTDMPGESIEESDDSTSETAGITNDSDTSEEENTDSQETDSTEE</sequence>
<evidence type="ECO:0000313" key="5">
    <source>
        <dbReference type="Proteomes" id="UP000095645"/>
    </source>
</evidence>
<feature type="domain" description="DUF4340" evidence="3">
    <location>
        <begin position="76"/>
        <end position="268"/>
    </location>
</feature>
<dbReference type="Pfam" id="PF14238">
    <property type="entry name" value="DUF4340"/>
    <property type="match status" value="2"/>
</dbReference>